<dbReference type="InterPro" id="IPR000361">
    <property type="entry name" value="ATAP_core_dom"/>
</dbReference>
<comment type="caution">
    <text evidence="2">The sequence shown here is derived from an EMBL/GenBank/DDBJ whole genome shotgun (WGS) entry which is preliminary data.</text>
</comment>
<dbReference type="Gene3D" id="2.60.300.12">
    <property type="entry name" value="HesB-like domain"/>
    <property type="match status" value="1"/>
</dbReference>
<keyword evidence="3" id="KW-1185">Reference proteome</keyword>
<dbReference type="Proteomes" id="UP000051639">
    <property type="component" value="Unassembled WGS sequence"/>
</dbReference>
<dbReference type="InterPro" id="IPR035903">
    <property type="entry name" value="HesB-like_dom_sf"/>
</dbReference>
<dbReference type="OrthoDB" id="2361502at2"/>
<name>A0A0R2H5K1_9LACO</name>
<evidence type="ECO:0000259" key="1">
    <source>
        <dbReference type="Pfam" id="PF01521"/>
    </source>
</evidence>
<evidence type="ECO:0000313" key="3">
    <source>
        <dbReference type="Proteomes" id="UP000051639"/>
    </source>
</evidence>
<dbReference type="Pfam" id="PF01521">
    <property type="entry name" value="Fe-S_biosyn"/>
    <property type="match status" value="1"/>
</dbReference>
<evidence type="ECO:0000313" key="2">
    <source>
        <dbReference type="EMBL" id="KRN45130.1"/>
    </source>
</evidence>
<organism evidence="2 3">
    <name type="scientific">Limosilactobacillus ingluviei</name>
    <dbReference type="NCBI Taxonomy" id="148604"/>
    <lineage>
        <taxon>Bacteria</taxon>
        <taxon>Bacillati</taxon>
        <taxon>Bacillota</taxon>
        <taxon>Bacilli</taxon>
        <taxon>Lactobacillales</taxon>
        <taxon>Lactobacillaceae</taxon>
        <taxon>Limosilactobacillus</taxon>
    </lineage>
</organism>
<dbReference type="PATRIC" id="fig|148604.4.peg.1580"/>
<dbReference type="AlphaFoldDB" id="A0A0R2H5K1"/>
<reference evidence="2 3" key="1">
    <citation type="journal article" date="2015" name="Genome Announc.">
        <title>Expanding the biotechnology potential of lactobacilli through comparative genomics of 213 strains and associated genera.</title>
        <authorList>
            <person name="Sun Z."/>
            <person name="Harris H.M."/>
            <person name="McCann A."/>
            <person name="Guo C."/>
            <person name="Argimon S."/>
            <person name="Zhang W."/>
            <person name="Yang X."/>
            <person name="Jeffery I.B."/>
            <person name="Cooney J.C."/>
            <person name="Kagawa T.F."/>
            <person name="Liu W."/>
            <person name="Song Y."/>
            <person name="Salvetti E."/>
            <person name="Wrobel A."/>
            <person name="Rasinkangas P."/>
            <person name="Parkhill J."/>
            <person name="Rea M.C."/>
            <person name="O'Sullivan O."/>
            <person name="Ritari J."/>
            <person name="Douillard F.P."/>
            <person name="Paul Ross R."/>
            <person name="Yang R."/>
            <person name="Briner A.E."/>
            <person name="Felis G.E."/>
            <person name="de Vos W.M."/>
            <person name="Barrangou R."/>
            <person name="Klaenhammer T.R."/>
            <person name="Caufield P.W."/>
            <person name="Cui Y."/>
            <person name="Zhang H."/>
            <person name="O'Toole P.W."/>
        </authorList>
    </citation>
    <scope>NUCLEOTIDE SEQUENCE [LARGE SCALE GENOMIC DNA]</scope>
    <source>
        <strain evidence="2 3">DSM 14792</strain>
    </source>
</reference>
<dbReference type="EMBL" id="JQBA01000005">
    <property type="protein sequence ID" value="KRN45130.1"/>
    <property type="molecule type" value="Genomic_DNA"/>
</dbReference>
<protein>
    <recommendedName>
        <fullName evidence="1">Core domain-containing protein</fullName>
    </recommendedName>
</protein>
<accession>A0A0R2H5K1</accession>
<dbReference type="RefSeq" id="WP_056993798.1">
    <property type="nucleotide sequence ID" value="NZ_CANCWM010000001.1"/>
</dbReference>
<sequence length="130" mass="14444">MELRVTQAAQERLARYLSPDKKLVLDFDDGVGPFSALGSCGLDVNFKLVFVPKDQELPDFDASFSSNIGEVFYKGYAKPQYAETMKLDFNPNFFTMPLSSPNGTLTDNVEVVDLVPNDLQRVSQGVTHDC</sequence>
<feature type="domain" description="Core" evidence="1">
    <location>
        <begin position="1"/>
        <end position="113"/>
    </location>
</feature>
<proteinExistence type="predicted"/>
<gene>
    <name evidence="2" type="ORF">IV41_GL001534</name>
</gene>
<dbReference type="SUPFAM" id="SSF89360">
    <property type="entry name" value="HesB-like domain"/>
    <property type="match status" value="1"/>
</dbReference>